<dbReference type="SUPFAM" id="SSF55681">
    <property type="entry name" value="Class II aaRS and biotin synthetases"/>
    <property type="match status" value="1"/>
</dbReference>
<dbReference type="InterPro" id="IPR045864">
    <property type="entry name" value="aa-tRNA-synth_II/BPL/LPL"/>
</dbReference>
<accession>E4X8T6</accession>
<evidence type="ECO:0000313" key="13">
    <source>
        <dbReference type="EMBL" id="CBY19146.1"/>
    </source>
</evidence>
<protein>
    <recommendedName>
        <fullName evidence="10">Octanoyl-[acyl-carrier-protein]:protein N-octanoyltransferase LIPT2, mitochondrial</fullName>
        <ecNumber evidence="4">2.3.1.181</ecNumber>
    </recommendedName>
    <alternativeName>
        <fullName evidence="7">Lipoate-protein ligase B</fullName>
    </alternativeName>
    <alternativeName>
        <fullName evidence="8">Lipoyl/octanoyl transferase</fullName>
    </alternativeName>
    <alternativeName>
        <fullName evidence="11">Lipoyltransferase 2</fullName>
    </alternativeName>
</protein>
<dbReference type="Proteomes" id="UP000001307">
    <property type="component" value="Unassembled WGS sequence"/>
</dbReference>
<evidence type="ECO:0000313" key="14">
    <source>
        <dbReference type="Proteomes" id="UP000001307"/>
    </source>
</evidence>
<evidence type="ECO:0000256" key="2">
    <source>
        <dbReference type="ARBA" id="ARBA00004821"/>
    </source>
</evidence>
<dbReference type="CDD" id="cd16444">
    <property type="entry name" value="LipB"/>
    <property type="match status" value="1"/>
</dbReference>
<dbReference type="FunCoup" id="E4X8T6">
    <property type="interactions" value="28"/>
</dbReference>
<dbReference type="NCBIfam" id="TIGR00214">
    <property type="entry name" value="lipB"/>
    <property type="match status" value="1"/>
</dbReference>
<keyword evidence="14" id="KW-1185">Reference proteome</keyword>
<dbReference type="EC" id="2.3.1.181" evidence="4"/>
<dbReference type="EMBL" id="FN653030">
    <property type="protein sequence ID" value="CBY19146.1"/>
    <property type="molecule type" value="Genomic_DNA"/>
</dbReference>
<evidence type="ECO:0000256" key="10">
    <source>
        <dbReference type="ARBA" id="ARBA00071279"/>
    </source>
</evidence>
<evidence type="ECO:0000256" key="7">
    <source>
        <dbReference type="ARBA" id="ARBA00030797"/>
    </source>
</evidence>
<comment type="catalytic activity">
    <reaction evidence="9">
        <text>octanoyl-[ACP] + L-lysyl-[protein] = N(6)-octanoyl-L-lysyl-[protein] + holo-[ACP] + H(+)</text>
        <dbReference type="Rhea" id="RHEA:17665"/>
        <dbReference type="Rhea" id="RHEA-COMP:9636"/>
        <dbReference type="Rhea" id="RHEA-COMP:9685"/>
        <dbReference type="Rhea" id="RHEA-COMP:9752"/>
        <dbReference type="Rhea" id="RHEA-COMP:9928"/>
        <dbReference type="ChEBI" id="CHEBI:15378"/>
        <dbReference type="ChEBI" id="CHEBI:29969"/>
        <dbReference type="ChEBI" id="CHEBI:64479"/>
        <dbReference type="ChEBI" id="CHEBI:78463"/>
        <dbReference type="ChEBI" id="CHEBI:78809"/>
        <dbReference type="EC" id="2.3.1.181"/>
    </reaction>
    <physiologicalReaction direction="left-to-right" evidence="9">
        <dbReference type="Rhea" id="RHEA:17666"/>
    </physiologicalReaction>
</comment>
<dbReference type="InterPro" id="IPR004143">
    <property type="entry name" value="BPL_LPL_catalytic"/>
</dbReference>
<keyword evidence="6" id="KW-0012">Acyltransferase</keyword>
<proteinExistence type="inferred from homology"/>
<dbReference type="InParanoid" id="E4X8T6"/>
<dbReference type="AlphaFoldDB" id="E4X8T6"/>
<dbReference type="Gene3D" id="3.30.930.10">
    <property type="entry name" value="Bira Bifunctional Protein, Domain 2"/>
    <property type="match status" value="1"/>
</dbReference>
<evidence type="ECO:0000256" key="1">
    <source>
        <dbReference type="ARBA" id="ARBA00004173"/>
    </source>
</evidence>
<dbReference type="NCBIfam" id="NF010925">
    <property type="entry name" value="PRK14345.1"/>
    <property type="match status" value="1"/>
</dbReference>
<reference evidence="13 14" key="1">
    <citation type="journal article" date="2010" name="Science">
        <title>Plasticity of animal genome architecture unmasked by rapid evolution of a pelagic tunicate.</title>
        <authorList>
            <person name="Denoeud F."/>
            <person name="Henriet S."/>
            <person name="Mungpakdee S."/>
            <person name="Aury J.M."/>
            <person name="Da Silva C."/>
            <person name="Brinkmann H."/>
            <person name="Mikhaleva J."/>
            <person name="Olsen L.C."/>
            <person name="Jubin C."/>
            <person name="Canestro C."/>
            <person name="Bouquet J.M."/>
            <person name="Danks G."/>
            <person name="Poulain J."/>
            <person name="Campsteijn C."/>
            <person name="Adamski M."/>
            <person name="Cross I."/>
            <person name="Yadetie F."/>
            <person name="Muffato M."/>
            <person name="Louis A."/>
            <person name="Butcher S."/>
            <person name="Tsagkogeorga G."/>
            <person name="Konrad A."/>
            <person name="Singh S."/>
            <person name="Jensen M.F."/>
            <person name="Cong E.H."/>
            <person name="Eikeseth-Otteraa H."/>
            <person name="Noel B."/>
            <person name="Anthouard V."/>
            <person name="Porcel B.M."/>
            <person name="Kachouri-Lafond R."/>
            <person name="Nishino A."/>
            <person name="Ugolini M."/>
            <person name="Chourrout P."/>
            <person name="Nishida H."/>
            <person name="Aasland R."/>
            <person name="Huzurbazar S."/>
            <person name="Westhof E."/>
            <person name="Delsuc F."/>
            <person name="Lehrach H."/>
            <person name="Reinhardt R."/>
            <person name="Weissenbach J."/>
            <person name="Roy S.W."/>
            <person name="Artiguenave F."/>
            <person name="Postlethwait J.H."/>
            <person name="Manak J.R."/>
            <person name="Thompson E.M."/>
            <person name="Jaillon O."/>
            <person name="Du Pasquier L."/>
            <person name="Boudinot P."/>
            <person name="Liberles D.A."/>
            <person name="Volff J.N."/>
            <person name="Philippe H."/>
            <person name="Lenhard B."/>
            <person name="Roest Crollius H."/>
            <person name="Wincker P."/>
            <person name="Chourrout D."/>
        </authorList>
    </citation>
    <scope>NUCLEOTIDE SEQUENCE [LARGE SCALE GENOMIC DNA]</scope>
</reference>
<dbReference type="PANTHER" id="PTHR10993">
    <property type="entry name" value="OCTANOYLTRANSFERASE"/>
    <property type="match status" value="1"/>
</dbReference>
<evidence type="ECO:0000256" key="9">
    <source>
        <dbReference type="ARBA" id="ARBA00052863"/>
    </source>
</evidence>
<feature type="domain" description="BPL/LPL catalytic" evidence="12">
    <location>
        <begin position="38"/>
        <end position="234"/>
    </location>
</feature>
<dbReference type="GO" id="GO:0033819">
    <property type="term" value="F:lipoyl(octanoyl) transferase activity"/>
    <property type="evidence" value="ECO:0007669"/>
    <property type="project" value="UniProtKB-EC"/>
</dbReference>
<name>E4X8T6_OIKDI</name>
<gene>
    <name evidence="13" type="ORF">GSOID_T00004569001</name>
</gene>
<evidence type="ECO:0000256" key="3">
    <source>
        <dbReference type="ARBA" id="ARBA00007907"/>
    </source>
</evidence>
<evidence type="ECO:0000256" key="5">
    <source>
        <dbReference type="ARBA" id="ARBA00022679"/>
    </source>
</evidence>
<keyword evidence="5" id="KW-0808">Transferase</keyword>
<dbReference type="Pfam" id="PF21948">
    <property type="entry name" value="LplA-B_cat"/>
    <property type="match status" value="1"/>
</dbReference>
<evidence type="ECO:0000256" key="6">
    <source>
        <dbReference type="ARBA" id="ARBA00023315"/>
    </source>
</evidence>
<dbReference type="GO" id="GO:0009249">
    <property type="term" value="P:protein lipoylation"/>
    <property type="evidence" value="ECO:0007669"/>
    <property type="project" value="InterPro"/>
</dbReference>
<dbReference type="HAMAP" id="MF_00013">
    <property type="entry name" value="LipB"/>
    <property type="match status" value="1"/>
</dbReference>
<dbReference type="PROSITE" id="PS01313">
    <property type="entry name" value="LIPB"/>
    <property type="match status" value="1"/>
</dbReference>
<dbReference type="InterPro" id="IPR020605">
    <property type="entry name" value="Octanoyltransferase_CS"/>
</dbReference>
<organism evidence="13 14">
    <name type="scientific">Oikopleura dioica</name>
    <name type="common">Tunicate</name>
    <dbReference type="NCBI Taxonomy" id="34765"/>
    <lineage>
        <taxon>Eukaryota</taxon>
        <taxon>Metazoa</taxon>
        <taxon>Chordata</taxon>
        <taxon>Tunicata</taxon>
        <taxon>Appendicularia</taxon>
        <taxon>Copelata</taxon>
        <taxon>Oikopleuridae</taxon>
        <taxon>Oikopleura</taxon>
    </lineage>
</organism>
<dbReference type="GO" id="GO:0005739">
    <property type="term" value="C:mitochondrion"/>
    <property type="evidence" value="ECO:0007669"/>
    <property type="project" value="UniProtKB-SubCell"/>
</dbReference>
<comment type="similarity">
    <text evidence="3">Belongs to the LipB family.</text>
</comment>
<dbReference type="PANTHER" id="PTHR10993:SF7">
    <property type="entry name" value="LIPOYLTRANSFERASE 2, MITOCHONDRIAL-RELATED"/>
    <property type="match status" value="1"/>
</dbReference>
<dbReference type="OrthoDB" id="19908at2759"/>
<dbReference type="InterPro" id="IPR000544">
    <property type="entry name" value="Octanoyltransferase"/>
</dbReference>
<evidence type="ECO:0000256" key="11">
    <source>
        <dbReference type="ARBA" id="ARBA00079836"/>
    </source>
</evidence>
<evidence type="ECO:0000256" key="4">
    <source>
        <dbReference type="ARBA" id="ARBA00012334"/>
    </source>
</evidence>
<comment type="pathway">
    <text evidence="2">Protein modification; protein lipoylation via endogenous pathway; protein N(6)-(lipoyl)lysine from octanoyl-[acyl-carrier-protein]: step 1/2.</text>
</comment>
<comment type="subcellular location">
    <subcellularLocation>
        <location evidence="1">Mitochondrion</location>
    </subcellularLocation>
</comment>
<evidence type="ECO:0000259" key="12">
    <source>
        <dbReference type="PROSITE" id="PS51733"/>
    </source>
</evidence>
<sequence length="286" mass="32175">MAAALTRPIRTKWLNRINYGEALKLQHNLVNQHLSKPDATSNQLLLLEHPPTYTVGKRGAIYDNTVEEYLREKGADFYRVNRGGLITFHGPGQLVAYPILKLERRNAIRWYVDTLEVAIIDLLGEFGLNGETSPHTGVWIGDNKICAMGINAQKEVTSHGLAINCNTDMSWFGNIVPCGIQDKGVTSLSKGLINMTYSGTLSNRYKDEVSSSISHDEFLELVKKFSSNESVIEKLGTLLRNLIHDNVIYVKSDSQDVLMEIFRQMLINLPITEGLSRFELRSFSVF</sequence>
<dbReference type="PROSITE" id="PS51733">
    <property type="entry name" value="BPL_LPL_CATALYTIC"/>
    <property type="match status" value="1"/>
</dbReference>
<dbReference type="UniPathway" id="UPA00538">
    <property type="reaction ID" value="UER00592"/>
</dbReference>
<dbReference type="FunFam" id="3.30.930.10:FF:000035">
    <property type="entry name" value="Putative lipoyltransferase 2, mitochondrial"/>
    <property type="match status" value="1"/>
</dbReference>
<evidence type="ECO:0000256" key="8">
    <source>
        <dbReference type="ARBA" id="ARBA00033331"/>
    </source>
</evidence>